<sequence>MALSYLALGDSYTIGEGVAPAGRWPVQLATALQEAGHVVAEPQVIATTGWTTDELDSGIDAAAPTGPFGLVSLLIGVNDQYRGRSVEEYRPRFTALLQRALGFAGQQRRRVFVLSIPDWGVTPYARDNKRDPAQIARELDAYNAAAQAICAEHAVAFVDITAISRERGAQPDMLVDDGLHPSAAMYTEWTRRAFPVVRAHLDDEAAR</sequence>
<accession>A0AAP5AET2</accession>
<dbReference type="InterPro" id="IPR013830">
    <property type="entry name" value="SGNH_hydro"/>
</dbReference>
<dbReference type="RefSeq" id="WP_307106199.1">
    <property type="nucleotide sequence ID" value="NZ_JAUTAS010000001.1"/>
</dbReference>
<dbReference type="GO" id="GO:0016788">
    <property type="term" value="F:hydrolase activity, acting on ester bonds"/>
    <property type="evidence" value="ECO:0007669"/>
    <property type="project" value="UniProtKB-ARBA"/>
</dbReference>
<protein>
    <submittedName>
        <fullName evidence="2">Lysophospholipase L1-like esterase</fullName>
    </submittedName>
</protein>
<dbReference type="CDD" id="cd01832">
    <property type="entry name" value="SGNH_hydrolase_like_1"/>
    <property type="match status" value="1"/>
</dbReference>
<reference evidence="2" key="1">
    <citation type="submission" date="2023-07" db="EMBL/GenBank/DDBJ databases">
        <title>Functional and genomic diversity of the sorghum phyllosphere microbiome.</title>
        <authorList>
            <person name="Shade A."/>
        </authorList>
    </citation>
    <scope>NUCLEOTIDE SEQUENCE</scope>
    <source>
        <strain evidence="2">SORGH_AS_0457</strain>
    </source>
</reference>
<proteinExistence type="predicted"/>
<gene>
    <name evidence="2" type="ORF">QE424_000633</name>
</gene>
<dbReference type="Pfam" id="PF13472">
    <property type="entry name" value="Lipase_GDSL_2"/>
    <property type="match status" value="1"/>
</dbReference>
<evidence type="ECO:0000259" key="1">
    <source>
        <dbReference type="Pfam" id="PF13472"/>
    </source>
</evidence>
<evidence type="ECO:0000313" key="2">
    <source>
        <dbReference type="EMBL" id="MDQ1107474.1"/>
    </source>
</evidence>
<feature type="domain" description="SGNH hydrolase-type esterase" evidence="1">
    <location>
        <begin position="7"/>
        <end position="186"/>
    </location>
</feature>
<name>A0AAP5AET2_9GAMM</name>
<dbReference type="InterPro" id="IPR036514">
    <property type="entry name" value="SGNH_hydro_sf"/>
</dbReference>
<organism evidence="2 3">
    <name type="scientific">Stenotrophomonas rhizophila</name>
    <dbReference type="NCBI Taxonomy" id="216778"/>
    <lineage>
        <taxon>Bacteria</taxon>
        <taxon>Pseudomonadati</taxon>
        <taxon>Pseudomonadota</taxon>
        <taxon>Gammaproteobacteria</taxon>
        <taxon>Lysobacterales</taxon>
        <taxon>Lysobacteraceae</taxon>
        <taxon>Stenotrophomonas</taxon>
    </lineage>
</organism>
<dbReference type="AlphaFoldDB" id="A0AAP5AET2"/>
<dbReference type="Proteomes" id="UP001226084">
    <property type="component" value="Unassembled WGS sequence"/>
</dbReference>
<comment type="caution">
    <text evidence="2">The sequence shown here is derived from an EMBL/GenBank/DDBJ whole genome shotgun (WGS) entry which is preliminary data.</text>
</comment>
<evidence type="ECO:0000313" key="3">
    <source>
        <dbReference type="Proteomes" id="UP001226084"/>
    </source>
</evidence>
<dbReference type="Gene3D" id="3.40.50.1110">
    <property type="entry name" value="SGNH hydrolase"/>
    <property type="match status" value="1"/>
</dbReference>
<dbReference type="SUPFAM" id="SSF52266">
    <property type="entry name" value="SGNH hydrolase"/>
    <property type="match status" value="1"/>
</dbReference>
<dbReference type="EMBL" id="JAUTAS010000001">
    <property type="protein sequence ID" value="MDQ1107474.1"/>
    <property type="molecule type" value="Genomic_DNA"/>
</dbReference>